<feature type="domain" description="Major facilitator superfamily (MFS) profile" evidence="6">
    <location>
        <begin position="25"/>
        <end position="442"/>
    </location>
</feature>
<evidence type="ECO:0000256" key="1">
    <source>
        <dbReference type="ARBA" id="ARBA00004141"/>
    </source>
</evidence>
<evidence type="ECO:0000256" key="3">
    <source>
        <dbReference type="ARBA" id="ARBA00022989"/>
    </source>
</evidence>
<dbReference type="OrthoDB" id="6380205at2759"/>
<dbReference type="InterPro" id="IPR020846">
    <property type="entry name" value="MFS_dom"/>
</dbReference>
<sequence length="481" mass="50941">MGSAREIEAQGSGTSHVKPRLWAQFLAVMGASMAVGGWAVGIGIGSLCVDQLSRGIGGFILTEEQQVWIVSSNFLGTVVGSAVAGKLSKRFGARNTMLWCCVPAVAGFIVTAFAKCYNTLLIGRLIVGLFSGPAFVLHVFYISAVASPQYRGFLALLPDIVYMVYVILSLVLGVYFPWWWAAIISAALFALPTAVALLIAPSDPVYLLRTGRLSEAKEAARFFGLPLPDPEPNTSGGIAPRKSTWTLVKQPRHYRPLLLSAALLLGVAFCGYMAVLSYSLVFLRTLGSTLDATLVSVLLCVIRMVAVGLVSVLIDRLGRRVLLLFSAAGMTISYLGLAAYFYIPSLAPYTQMPLVMLILAISFFCMGVGPVPWCVIGEIVPARLSDAGGAALVLFYNITSLAGVQVFPGLLAALGIGGVFAAHAGVTGAILLLVAAAVPETRGLSLQQIEELFEDKEEGYTLVTALPISPAYSTFSSTRGG</sequence>
<dbReference type="GO" id="GO:0016020">
    <property type="term" value="C:membrane"/>
    <property type="evidence" value="ECO:0007669"/>
    <property type="project" value="UniProtKB-SubCell"/>
</dbReference>
<keyword evidence="4 5" id="KW-0472">Membrane</keyword>
<feature type="transmembrane region" description="Helical" evidence="5">
    <location>
        <begin position="387"/>
        <end position="407"/>
    </location>
</feature>
<comment type="subcellular location">
    <subcellularLocation>
        <location evidence="1">Membrane</location>
        <topology evidence="1">Multi-pass membrane protein</topology>
    </subcellularLocation>
</comment>
<dbReference type="PROSITE" id="PS00216">
    <property type="entry name" value="SUGAR_TRANSPORT_1"/>
    <property type="match status" value="1"/>
</dbReference>
<keyword evidence="2 5" id="KW-0812">Transmembrane</keyword>
<feature type="transmembrane region" description="Helical" evidence="5">
    <location>
        <begin position="153"/>
        <end position="172"/>
    </location>
</feature>
<dbReference type="GO" id="GO:0022857">
    <property type="term" value="F:transmembrane transporter activity"/>
    <property type="evidence" value="ECO:0007669"/>
    <property type="project" value="InterPro"/>
</dbReference>
<dbReference type="InterPro" id="IPR005829">
    <property type="entry name" value="Sugar_transporter_CS"/>
</dbReference>
<dbReference type="Gene3D" id="1.20.1250.20">
    <property type="entry name" value="MFS general substrate transporter like domains"/>
    <property type="match status" value="1"/>
</dbReference>
<dbReference type="PANTHER" id="PTHR48021:SF1">
    <property type="entry name" value="GH07001P-RELATED"/>
    <property type="match status" value="1"/>
</dbReference>
<comment type="caution">
    <text evidence="7">The sequence shown here is derived from an EMBL/GenBank/DDBJ whole genome shotgun (WGS) entry which is preliminary data.</text>
</comment>
<accession>A0A6A4VMH2</accession>
<dbReference type="SUPFAM" id="SSF103473">
    <property type="entry name" value="MFS general substrate transporter"/>
    <property type="match status" value="1"/>
</dbReference>
<feature type="transmembrane region" description="Helical" evidence="5">
    <location>
        <begin position="321"/>
        <end position="343"/>
    </location>
</feature>
<proteinExistence type="predicted"/>
<feature type="transmembrane region" description="Helical" evidence="5">
    <location>
        <begin position="120"/>
        <end position="141"/>
    </location>
</feature>
<evidence type="ECO:0000256" key="2">
    <source>
        <dbReference type="ARBA" id="ARBA00022692"/>
    </source>
</evidence>
<organism evidence="7 8">
    <name type="scientific">Amphibalanus amphitrite</name>
    <name type="common">Striped barnacle</name>
    <name type="synonym">Balanus amphitrite</name>
    <dbReference type="NCBI Taxonomy" id="1232801"/>
    <lineage>
        <taxon>Eukaryota</taxon>
        <taxon>Metazoa</taxon>
        <taxon>Ecdysozoa</taxon>
        <taxon>Arthropoda</taxon>
        <taxon>Crustacea</taxon>
        <taxon>Multicrustacea</taxon>
        <taxon>Cirripedia</taxon>
        <taxon>Thoracica</taxon>
        <taxon>Thoracicalcarea</taxon>
        <taxon>Balanomorpha</taxon>
        <taxon>Balanoidea</taxon>
        <taxon>Balanidae</taxon>
        <taxon>Amphibalaninae</taxon>
        <taxon>Amphibalanus</taxon>
    </lineage>
</organism>
<feature type="transmembrane region" description="Helical" evidence="5">
    <location>
        <begin position="355"/>
        <end position="375"/>
    </location>
</feature>
<keyword evidence="3 5" id="KW-1133">Transmembrane helix</keyword>
<protein>
    <submittedName>
        <fullName evidence="7">Facilitated trehalose transporter Tret1</fullName>
    </submittedName>
</protein>
<gene>
    <name evidence="7" type="primary">Tret1_5</name>
    <name evidence="7" type="ORF">FJT64_007124</name>
</gene>
<evidence type="ECO:0000256" key="4">
    <source>
        <dbReference type="ARBA" id="ARBA00023136"/>
    </source>
</evidence>
<feature type="transmembrane region" description="Helical" evidence="5">
    <location>
        <begin position="21"/>
        <end position="47"/>
    </location>
</feature>
<evidence type="ECO:0000256" key="5">
    <source>
        <dbReference type="SAM" id="Phobius"/>
    </source>
</evidence>
<feature type="transmembrane region" description="Helical" evidence="5">
    <location>
        <begin position="257"/>
        <end position="281"/>
    </location>
</feature>
<evidence type="ECO:0000259" key="6">
    <source>
        <dbReference type="PROSITE" id="PS50850"/>
    </source>
</evidence>
<evidence type="ECO:0000313" key="8">
    <source>
        <dbReference type="Proteomes" id="UP000440578"/>
    </source>
</evidence>
<dbReference type="PROSITE" id="PS50850">
    <property type="entry name" value="MFS"/>
    <property type="match status" value="1"/>
</dbReference>
<feature type="transmembrane region" description="Helical" evidence="5">
    <location>
        <begin position="178"/>
        <end position="200"/>
    </location>
</feature>
<evidence type="ECO:0000313" key="7">
    <source>
        <dbReference type="EMBL" id="KAF0295325.1"/>
    </source>
</evidence>
<feature type="transmembrane region" description="Helical" evidence="5">
    <location>
        <begin position="96"/>
        <end position="114"/>
    </location>
</feature>
<dbReference type="Pfam" id="PF00083">
    <property type="entry name" value="Sugar_tr"/>
    <property type="match status" value="1"/>
</dbReference>
<dbReference type="PANTHER" id="PTHR48021">
    <property type="match status" value="1"/>
</dbReference>
<keyword evidence="8" id="KW-1185">Reference proteome</keyword>
<feature type="transmembrane region" description="Helical" evidence="5">
    <location>
        <begin position="413"/>
        <end position="438"/>
    </location>
</feature>
<dbReference type="AlphaFoldDB" id="A0A6A4VMH2"/>
<dbReference type="EMBL" id="VIIS01001626">
    <property type="protein sequence ID" value="KAF0295325.1"/>
    <property type="molecule type" value="Genomic_DNA"/>
</dbReference>
<feature type="transmembrane region" description="Helical" evidence="5">
    <location>
        <begin position="67"/>
        <end position="84"/>
    </location>
</feature>
<feature type="transmembrane region" description="Helical" evidence="5">
    <location>
        <begin position="293"/>
        <end position="314"/>
    </location>
</feature>
<dbReference type="InterPro" id="IPR050549">
    <property type="entry name" value="MFS_Trehalose_Transporter"/>
</dbReference>
<dbReference type="Proteomes" id="UP000440578">
    <property type="component" value="Unassembled WGS sequence"/>
</dbReference>
<dbReference type="InterPro" id="IPR005828">
    <property type="entry name" value="MFS_sugar_transport-like"/>
</dbReference>
<name>A0A6A4VMH2_AMPAM</name>
<reference evidence="7 8" key="1">
    <citation type="submission" date="2019-07" db="EMBL/GenBank/DDBJ databases">
        <title>Draft genome assembly of a fouling barnacle, Amphibalanus amphitrite (Darwin, 1854): The first reference genome for Thecostraca.</title>
        <authorList>
            <person name="Kim W."/>
        </authorList>
    </citation>
    <scope>NUCLEOTIDE SEQUENCE [LARGE SCALE GENOMIC DNA]</scope>
    <source>
        <strain evidence="7">SNU_AA5</strain>
        <tissue evidence="7">Soma without cirri and trophi</tissue>
    </source>
</reference>
<dbReference type="InterPro" id="IPR036259">
    <property type="entry name" value="MFS_trans_sf"/>
</dbReference>